<dbReference type="InterPro" id="IPR050738">
    <property type="entry name" value="Sulfatase"/>
</dbReference>
<dbReference type="PANTHER" id="PTHR42693:SF33">
    <property type="entry name" value="ARYLSULFATASE"/>
    <property type="match status" value="1"/>
</dbReference>
<dbReference type="EMBL" id="CP109966">
    <property type="protein sequence ID" value="WAJ71877.1"/>
    <property type="molecule type" value="Genomic_DNA"/>
</dbReference>
<dbReference type="RefSeq" id="WP_268076598.1">
    <property type="nucleotide sequence ID" value="NZ_CP109966.1"/>
</dbReference>
<reference evidence="3" key="1">
    <citation type="submission" date="2022-10" db="EMBL/GenBank/DDBJ databases">
        <title>Catenovulum adriacola sp. nov. isolated in the Harbour of Susak.</title>
        <authorList>
            <person name="Schoch T."/>
            <person name="Reich S.J."/>
            <person name="Stoeferle S."/>
            <person name="Flaiz M."/>
            <person name="Kazda M."/>
            <person name="Riedel C.U."/>
            <person name="Duerre P."/>
        </authorList>
    </citation>
    <scope>NUCLEOTIDE SEQUENCE</scope>
    <source>
        <strain evidence="3">TS8</strain>
        <plasmid evidence="3">pCadTS8_1</plasmid>
    </source>
</reference>
<dbReference type="Proteomes" id="UP001163726">
    <property type="component" value="Plasmid pCadTS8_1"/>
</dbReference>
<evidence type="ECO:0000313" key="4">
    <source>
        <dbReference type="Proteomes" id="UP001163726"/>
    </source>
</evidence>
<keyword evidence="3" id="KW-0614">Plasmid</keyword>
<proteinExistence type="inferred from homology"/>
<gene>
    <name evidence="3" type="ORF">OLW01_14200</name>
</gene>
<dbReference type="InterPro" id="IPR000917">
    <property type="entry name" value="Sulfatase_N"/>
</dbReference>
<accession>A0ABY7ASX3</accession>
<keyword evidence="4" id="KW-1185">Reference proteome</keyword>
<dbReference type="PANTHER" id="PTHR42693">
    <property type="entry name" value="ARYLSULFATASE FAMILY MEMBER"/>
    <property type="match status" value="1"/>
</dbReference>
<feature type="domain" description="Sulfatase N-terminal" evidence="2">
    <location>
        <begin position="37"/>
        <end position="438"/>
    </location>
</feature>
<name>A0ABY7ASX3_9ALTE</name>
<organism evidence="3 4">
    <name type="scientific">Catenovulum adriaticum</name>
    <dbReference type="NCBI Taxonomy" id="2984846"/>
    <lineage>
        <taxon>Bacteria</taxon>
        <taxon>Pseudomonadati</taxon>
        <taxon>Pseudomonadota</taxon>
        <taxon>Gammaproteobacteria</taxon>
        <taxon>Alteromonadales</taxon>
        <taxon>Alteromonadaceae</taxon>
        <taxon>Catenovulum</taxon>
    </lineage>
</organism>
<sequence>MLVSAALFGLNACSNANNSTDLTPAQTPAVSENQTKPNVILIYADDISAREFSIYQSKKWSGFRGKTVSDPEKLAEIPVISEIANQGMFVENAWAATVCSPSRAMLMTGRYANLHKWWHNKDYGLVTDEKTGQKRPVRLYETSPFQIGQLANTSGYQSIWVGKTQMGHTDGFENYGFDEGVFTPGLKYPDLSPYTTFGVQAKKVDGVRVLYNVDSGKSIEGFSYVQQGWYWKPNVELFNHPSAKSELEYWPNTSESKEKFGVNTFGPDVELDFIFDFIDRQHSQNKPFFVYHTTHLGHDAFDFLQPESKDKWPGTPIVNWDGEKYTRVKPNITGEKGQYNLNGTVTDPGMHNHVKYLDYQIWLYLEKLKKLQIQNDTILIIAADNGTSGYGKHSHVKQQGTHVPFIVYAPGQQMTKKGKQPIIASMADILPTLADIMGSEIPQGYEINGKSLWPFLTTDAKTHREWIYAYKKDKTLIRGNYVMKDGNDNWWNVTTTPDDLDSFEKINDWSKVSEQAKKERDKLNAVIPQFDVYETAHDPDSI</sequence>
<dbReference type="Pfam" id="PF00884">
    <property type="entry name" value="Sulfatase"/>
    <property type="match status" value="1"/>
</dbReference>
<dbReference type="InterPro" id="IPR017850">
    <property type="entry name" value="Alkaline_phosphatase_core_sf"/>
</dbReference>
<comment type="similarity">
    <text evidence="1">Belongs to the sulfatase family.</text>
</comment>
<protein>
    <submittedName>
        <fullName evidence="3">Sulfatase-like hydrolase/transferase</fullName>
    </submittedName>
</protein>
<evidence type="ECO:0000313" key="3">
    <source>
        <dbReference type="EMBL" id="WAJ71877.1"/>
    </source>
</evidence>
<dbReference type="SUPFAM" id="SSF53649">
    <property type="entry name" value="Alkaline phosphatase-like"/>
    <property type="match status" value="1"/>
</dbReference>
<evidence type="ECO:0000259" key="2">
    <source>
        <dbReference type="Pfam" id="PF00884"/>
    </source>
</evidence>
<evidence type="ECO:0000256" key="1">
    <source>
        <dbReference type="ARBA" id="ARBA00008779"/>
    </source>
</evidence>
<dbReference type="Gene3D" id="3.40.720.10">
    <property type="entry name" value="Alkaline Phosphatase, subunit A"/>
    <property type="match status" value="1"/>
</dbReference>
<geneLocation type="plasmid" evidence="3 4">
    <name>pCadTS8_1</name>
</geneLocation>